<keyword evidence="10" id="KW-0418">Kinase</keyword>
<evidence type="ECO:0000256" key="13">
    <source>
        <dbReference type="ARBA" id="ARBA00023136"/>
    </source>
</evidence>
<evidence type="ECO:0000256" key="7">
    <source>
        <dbReference type="ARBA" id="ARBA00022729"/>
    </source>
</evidence>
<evidence type="ECO:0000256" key="9">
    <source>
        <dbReference type="ARBA" id="ARBA00022741"/>
    </source>
</evidence>
<reference evidence="19 20" key="1">
    <citation type="journal article" date="2020" name="Mol. Biol. Evol.">
        <title>Distinct Expression and Methylation Patterns for Genes with Different Fates following a Single Whole-Genome Duplication in Flowering Plants.</title>
        <authorList>
            <person name="Shi T."/>
            <person name="Rahmani R.S."/>
            <person name="Gugger P.F."/>
            <person name="Wang M."/>
            <person name="Li H."/>
            <person name="Zhang Y."/>
            <person name="Li Z."/>
            <person name="Wang Q."/>
            <person name="Van de Peer Y."/>
            <person name="Marchal K."/>
            <person name="Chen J."/>
        </authorList>
    </citation>
    <scope>NUCLEOTIDE SEQUENCE [LARGE SCALE GENOMIC DNA]</scope>
    <source>
        <tissue evidence="19">Leaf</tissue>
    </source>
</reference>
<evidence type="ECO:0000256" key="10">
    <source>
        <dbReference type="ARBA" id="ARBA00022777"/>
    </source>
</evidence>
<dbReference type="AlphaFoldDB" id="A0A822ZLS8"/>
<dbReference type="Pfam" id="PF00069">
    <property type="entry name" value="Pkinase"/>
    <property type="match status" value="1"/>
</dbReference>
<dbReference type="InterPro" id="IPR000719">
    <property type="entry name" value="Prot_kinase_dom"/>
</dbReference>
<dbReference type="GO" id="GO:0005886">
    <property type="term" value="C:plasma membrane"/>
    <property type="evidence" value="ECO:0007669"/>
    <property type="project" value="UniProtKB-SubCell"/>
</dbReference>
<dbReference type="SUPFAM" id="SSF49899">
    <property type="entry name" value="Concanavalin A-like lectins/glucanases"/>
    <property type="match status" value="1"/>
</dbReference>
<evidence type="ECO:0000256" key="11">
    <source>
        <dbReference type="ARBA" id="ARBA00022840"/>
    </source>
</evidence>
<evidence type="ECO:0000256" key="14">
    <source>
        <dbReference type="ARBA" id="ARBA00023170"/>
    </source>
</evidence>
<evidence type="ECO:0000256" key="17">
    <source>
        <dbReference type="SAM" id="Phobius"/>
    </source>
</evidence>
<dbReference type="Proteomes" id="UP000607653">
    <property type="component" value="Unassembled WGS sequence"/>
</dbReference>
<keyword evidence="11 16" id="KW-0067">ATP-binding</keyword>
<evidence type="ECO:0000313" key="20">
    <source>
        <dbReference type="Proteomes" id="UP000607653"/>
    </source>
</evidence>
<accession>A0A822ZLS8</accession>
<dbReference type="GO" id="GO:0002229">
    <property type="term" value="P:defense response to oomycetes"/>
    <property type="evidence" value="ECO:0007669"/>
    <property type="project" value="UniProtKB-ARBA"/>
</dbReference>
<dbReference type="InterPro" id="IPR011009">
    <property type="entry name" value="Kinase-like_dom_sf"/>
</dbReference>
<keyword evidence="6 17" id="KW-0812">Transmembrane</keyword>
<proteinExistence type="inferred from homology"/>
<protein>
    <recommendedName>
        <fullName evidence="18">Protein kinase domain-containing protein</fullName>
    </recommendedName>
</protein>
<feature type="domain" description="Protein kinase" evidence="18">
    <location>
        <begin position="351"/>
        <end position="629"/>
    </location>
</feature>
<dbReference type="InterPro" id="IPR008271">
    <property type="entry name" value="Ser/Thr_kinase_AS"/>
</dbReference>
<keyword evidence="8" id="KW-0430">Lectin</keyword>
<dbReference type="CDD" id="cd14066">
    <property type="entry name" value="STKc_IRAK"/>
    <property type="match status" value="1"/>
</dbReference>
<dbReference type="SMART" id="SM00220">
    <property type="entry name" value="S_TKc"/>
    <property type="match status" value="1"/>
</dbReference>
<evidence type="ECO:0000256" key="5">
    <source>
        <dbReference type="ARBA" id="ARBA00022679"/>
    </source>
</evidence>
<evidence type="ECO:0000259" key="18">
    <source>
        <dbReference type="PROSITE" id="PS50011"/>
    </source>
</evidence>
<keyword evidence="12 17" id="KW-1133">Transmembrane helix</keyword>
<evidence type="ECO:0000313" key="19">
    <source>
        <dbReference type="EMBL" id="DAD45420.1"/>
    </source>
</evidence>
<dbReference type="Gene3D" id="3.30.200.20">
    <property type="entry name" value="Phosphorylase Kinase, domain 1"/>
    <property type="match status" value="1"/>
</dbReference>
<keyword evidence="13 17" id="KW-0472">Membrane</keyword>
<dbReference type="EMBL" id="DUZY01000007">
    <property type="protein sequence ID" value="DAD45420.1"/>
    <property type="molecule type" value="Genomic_DNA"/>
</dbReference>
<evidence type="ECO:0000256" key="16">
    <source>
        <dbReference type="PROSITE-ProRule" id="PRU10141"/>
    </source>
</evidence>
<dbReference type="InterPro" id="IPR017441">
    <property type="entry name" value="Protein_kinase_ATP_BS"/>
</dbReference>
<feature type="transmembrane region" description="Helical" evidence="17">
    <location>
        <begin position="282"/>
        <end position="307"/>
    </location>
</feature>
<evidence type="ECO:0000256" key="2">
    <source>
        <dbReference type="ARBA" id="ARBA00008536"/>
    </source>
</evidence>
<dbReference type="PROSITE" id="PS00107">
    <property type="entry name" value="PROTEIN_KINASE_ATP"/>
    <property type="match status" value="1"/>
</dbReference>
<evidence type="ECO:0000256" key="15">
    <source>
        <dbReference type="ARBA" id="ARBA00023180"/>
    </source>
</evidence>
<gene>
    <name evidence="19" type="ORF">HUJ06_003650</name>
</gene>
<dbReference type="SUPFAM" id="SSF56112">
    <property type="entry name" value="Protein kinase-like (PK-like)"/>
    <property type="match status" value="1"/>
</dbReference>
<dbReference type="FunFam" id="1.10.510.10:FF:000240">
    <property type="entry name" value="Lectin-domain containing receptor kinase A4.3"/>
    <property type="match status" value="1"/>
</dbReference>
<keyword evidence="5" id="KW-0808">Transferase</keyword>
<dbReference type="PROSITE" id="PS50011">
    <property type="entry name" value="PROTEIN_KINASE_DOM"/>
    <property type="match status" value="1"/>
</dbReference>
<evidence type="ECO:0000256" key="3">
    <source>
        <dbReference type="ARBA" id="ARBA00010217"/>
    </source>
</evidence>
<dbReference type="FunFam" id="3.30.200.20:FF:000168">
    <property type="entry name" value="L-type lectin-domain containing receptor kinase IX.1"/>
    <property type="match status" value="1"/>
</dbReference>
<evidence type="ECO:0000256" key="12">
    <source>
        <dbReference type="ARBA" id="ARBA00022989"/>
    </source>
</evidence>
<evidence type="ECO:0000256" key="6">
    <source>
        <dbReference type="ARBA" id="ARBA00022692"/>
    </source>
</evidence>
<comment type="similarity">
    <text evidence="3">In the C-terminal section; belongs to the protein kinase superfamily. Ser/Thr protein kinase family.</text>
</comment>
<evidence type="ECO:0000256" key="8">
    <source>
        <dbReference type="ARBA" id="ARBA00022734"/>
    </source>
</evidence>
<keyword evidence="4" id="KW-1003">Cell membrane</keyword>
<dbReference type="Pfam" id="PF00139">
    <property type="entry name" value="Lectin_legB"/>
    <property type="match status" value="2"/>
</dbReference>
<keyword evidence="14" id="KW-0675">Receptor</keyword>
<dbReference type="GO" id="GO:0030246">
    <property type="term" value="F:carbohydrate binding"/>
    <property type="evidence" value="ECO:0007669"/>
    <property type="project" value="UniProtKB-KW"/>
</dbReference>
<comment type="caution">
    <text evidence="19">The sequence shown here is derived from an EMBL/GenBank/DDBJ whole genome shotgun (WGS) entry which is preliminary data.</text>
</comment>
<dbReference type="InterPro" id="IPR050528">
    <property type="entry name" value="L-type_Lectin-RKs"/>
</dbReference>
<feature type="binding site" evidence="16">
    <location>
        <position position="381"/>
    </location>
    <ligand>
        <name>ATP</name>
        <dbReference type="ChEBI" id="CHEBI:30616"/>
    </ligand>
</feature>
<dbReference type="PROSITE" id="PS00108">
    <property type="entry name" value="PROTEIN_KINASE_ST"/>
    <property type="match status" value="1"/>
</dbReference>
<dbReference type="Gene3D" id="1.10.510.10">
    <property type="entry name" value="Transferase(Phosphotransferase) domain 1"/>
    <property type="match status" value="1"/>
</dbReference>
<comment type="subcellular location">
    <subcellularLocation>
        <location evidence="1">Cell membrane</location>
        <topology evidence="1">Single-pass type I membrane protein</topology>
    </subcellularLocation>
</comment>
<dbReference type="CDD" id="cd06899">
    <property type="entry name" value="lectin_legume_LecRK_Arcelin_ConA"/>
    <property type="match status" value="1"/>
</dbReference>
<evidence type="ECO:0000256" key="1">
    <source>
        <dbReference type="ARBA" id="ARBA00004251"/>
    </source>
</evidence>
<name>A0A822ZLS8_NELNU</name>
<dbReference type="InterPro" id="IPR001220">
    <property type="entry name" value="Legume_lectin_dom"/>
</dbReference>
<dbReference type="Gene3D" id="2.60.120.200">
    <property type="match status" value="2"/>
</dbReference>
<dbReference type="GO" id="GO:0004672">
    <property type="term" value="F:protein kinase activity"/>
    <property type="evidence" value="ECO:0007669"/>
    <property type="project" value="InterPro"/>
</dbReference>
<keyword evidence="7" id="KW-0732">Signal</keyword>
<dbReference type="PANTHER" id="PTHR27007">
    <property type="match status" value="1"/>
</dbReference>
<dbReference type="GO" id="GO:0005524">
    <property type="term" value="F:ATP binding"/>
    <property type="evidence" value="ECO:0007669"/>
    <property type="project" value="UniProtKB-UniRule"/>
</dbReference>
<comment type="similarity">
    <text evidence="2">In the N-terminal section; belongs to the leguminous lectin family.</text>
</comment>
<organism evidence="19 20">
    <name type="scientific">Nelumbo nucifera</name>
    <name type="common">Sacred lotus</name>
    <dbReference type="NCBI Taxonomy" id="4432"/>
    <lineage>
        <taxon>Eukaryota</taxon>
        <taxon>Viridiplantae</taxon>
        <taxon>Streptophyta</taxon>
        <taxon>Embryophyta</taxon>
        <taxon>Tracheophyta</taxon>
        <taxon>Spermatophyta</taxon>
        <taxon>Magnoliopsida</taxon>
        <taxon>Proteales</taxon>
        <taxon>Nelumbonaceae</taxon>
        <taxon>Nelumbo</taxon>
    </lineage>
</organism>
<dbReference type="InterPro" id="IPR013320">
    <property type="entry name" value="ConA-like_dom_sf"/>
</dbReference>
<sequence>MSAYLKMARCNSSNLSFQYLKFPSNVFHISILFFFLVPSANPLSFKFSSSNRKTQDIIHLERDATFSDQGTIELTGFSNSGSTIWGSGRASYRDPVRLWDKTTGNLTDFNTHFSFSLNRMKSSAYADGLAFFLAPNVEFDTWRNVGWDPEGPYNNAERSNIPYHVGIDVNSIDSVKTTTWTISLEDGKTTDAWISYNSGTKNLSVSWTYANNSASSLSYVIDLKQYLPEWITIGISGSTGVTGQQHKVYSWEFYSSLDIKDSNSTTGFLPKRNSTTRIVRKALVVGLVVGTSSLMGGLGFLCLVLWIKKKRERMEKEDDSILDNFMNDEFEKGTEPKRFLYGELARATNGFKEEQKLGEGGFGGVYKGFLSDLNLDVAVKKVSKESKRGMKEYMSEVKIISQLRHKNLVQLIGWCHQRNEFLLVYEFMANGSLDTYLFGQKGLTWEVRYKIALGLASALFYLHEEWKQRVVHRDIKSSNVMLDSNFNAKLGDFGLARLIEHGQGPQTTILAGTLGYMAPECVLTGKSSKESDVYSYGIVALEIACGRRSLDILLEGSKIRLVEWIWELYGKGSLLEAADWRFMSTGFDEKQMECLMVVGLWCAHSDCNLRPSIKQAMQVLSFKAPLPVLPSKMPIPTYHTPGVNMGGLSRTPSIGMFSVAVDVSTTSILYPP</sequence>
<keyword evidence="9 16" id="KW-0547">Nucleotide-binding</keyword>
<evidence type="ECO:0000256" key="4">
    <source>
        <dbReference type="ARBA" id="ARBA00022475"/>
    </source>
</evidence>
<keyword evidence="20" id="KW-1185">Reference proteome</keyword>
<keyword evidence="15" id="KW-0325">Glycoprotein</keyword>